<sequence length="203" mass="22344">MAAFLRRESSRKMHCRRVPRCLRESGESPKSFVTRTAIRGCWGSKSEGLFSGKAAKSINVDTRCKAFRWLSFKWPGFDWVLKCVEPGGGIVCPELEQPPAPLSIGVCSLLQLQLREWELEWGEEWELGTGVRTGIGGSGSGSTASKEQKENNVACRANCVHDLTWQPDSACCPLFGPVAALLILLLLLLQLLLLLRSCCCCVS</sequence>
<reference evidence="2" key="1">
    <citation type="journal article" date="2003" name="Genome Biol.">
        <title>An integrated gene annotation and transcriptional profiling approach towards the full gene content of the Drosophila genome.</title>
        <authorList>
            <person name="Hild M."/>
            <person name="Beckmann B."/>
            <person name="Haas S.A."/>
            <person name="Koch B."/>
            <person name="Solovyev V."/>
            <person name="Busold C."/>
            <person name="Fellenberg K."/>
            <person name="Boutros M."/>
            <person name="Vingron M."/>
            <person name="Sauer F."/>
            <person name="Hoheisel J.D."/>
            <person name="Paro R."/>
        </authorList>
    </citation>
    <scope>NUCLEOTIDE SEQUENCE</scope>
</reference>
<evidence type="ECO:0000256" key="1">
    <source>
        <dbReference type="SAM" id="Phobius"/>
    </source>
</evidence>
<keyword evidence="1" id="KW-0472">Membrane</keyword>
<feature type="transmembrane region" description="Helical" evidence="1">
    <location>
        <begin position="174"/>
        <end position="195"/>
    </location>
</feature>
<protein>
    <submittedName>
        <fullName evidence="2">HDC07816</fullName>
    </submittedName>
</protein>
<dbReference type="EMBL" id="BK001852">
    <property type="protein sequence ID" value="DAA02698.1"/>
    <property type="molecule type" value="Genomic_DNA"/>
</dbReference>
<keyword evidence="1" id="KW-0812">Transmembrane</keyword>
<keyword evidence="1" id="KW-1133">Transmembrane helix</keyword>
<proteinExistence type="predicted"/>
<name>Q6IM14_DROME</name>
<evidence type="ECO:0000313" key="2">
    <source>
        <dbReference type="EMBL" id="DAA02698.1"/>
    </source>
</evidence>
<organism evidence="2">
    <name type="scientific">Drosophila melanogaster</name>
    <name type="common">Fruit fly</name>
    <dbReference type="NCBI Taxonomy" id="7227"/>
    <lineage>
        <taxon>Eukaryota</taxon>
        <taxon>Metazoa</taxon>
        <taxon>Ecdysozoa</taxon>
        <taxon>Arthropoda</taxon>
        <taxon>Hexapoda</taxon>
        <taxon>Insecta</taxon>
        <taxon>Pterygota</taxon>
        <taxon>Neoptera</taxon>
        <taxon>Endopterygota</taxon>
        <taxon>Diptera</taxon>
        <taxon>Brachycera</taxon>
        <taxon>Muscomorpha</taxon>
        <taxon>Ephydroidea</taxon>
        <taxon>Drosophilidae</taxon>
        <taxon>Drosophila</taxon>
        <taxon>Sophophora</taxon>
    </lineage>
</organism>
<accession>Q6IM14</accession>
<dbReference type="AlphaFoldDB" id="Q6IM14"/>
<gene>
    <name evidence="2" type="ORF">HDC07816</name>
</gene>